<dbReference type="InterPro" id="IPR008279">
    <property type="entry name" value="PEP-util_enz_mobile_dom"/>
</dbReference>
<dbReference type="Pfam" id="PF00391">
    <property type="entry name" value="PEP-utilizers"/>
    <property type="match status" value="1"/>
</dbReference>
<evidence type="ECO:0000256" key="1">
    <source>
        <dbReference type="ARBA" id="ARBA00007837"/>
    </source>
</evidence>
<dbReference type="SUPFAM" id="SSF52009">
    <property type="entry name" value="Phosphohistidine domain"/>
    <property type="match status" value="1"/>
</dbReference>
<dbReference type="PANTHER" id="PTHR43030">
    <property type="entry name" value="PHOSPHOENOLPYRUVATE SYNTHASE"/>
    <property type="match status" value="1"/>
</dbReference>
<organism evidence="5 6">
    <name type="scientific">Candidatus Magasanikbacteria bacterium GW2011_GWA2_45_39</name>
    <dbReference type="NCBI Taxonomy" id="1619041"/>
    <lineage>
        <taxon>Bacteria</taxon>
        <taxon>Candidatus Magasanikiibacteriota</taxon>
    </lineage>
</organism>
<evidence type="ECO:0000259" key="4">
    <source>
        <dbReference type="Pfam" id="PF00391"/>
    </source>
</evidence>
<name>A0A0G1MF80_9BACT</name>
<keyword evidence="5" id="KW-0808">Transferase</keyword>
<dbReference type="EMBL" id="LCKX01000019">
    <property type="protein sequence ID" value="KKU06904.1"/>
    <property type="molecule type" value="Genomic_DNA"/>
</dbReference>
<keyword evidence="5" id="KW-0670">Pyruvate</keyword>
<evidence type="ECO:0000256" key="3">
    <source>
        <dbReference type="ARBA" id="ARBA00022840"/>
    </source>
</evidence>
<dbReference type="PANTHER" id="PTHR43030:SF1">
    <property type="entry name" value="PHOSPHOENOLPYRUVATE SYNTHASE"/>
    <property type="match status" value="1"/>
</dbReference>
<dbReference type="PROSITE" id="PS00370">
    <property type="entry name" value="PEP_ENZYMES_PHOS_SITE"/>
    <property type="match status" value="1"/>
</dbReference>
<evidence type="ECO:0000313" key="6">
    <source>
        <dbReference type="Proteomes" id="UP000033999"/>
    </source>
</evidence>
<dbReference type="GO" id="GO:0005524">
    <property type="term" value="F:ATP binding"/>
    <property type="evidence" value="ECO:0007669"/>
    <property type="project" value="UniProtKB-KW"/>
</dbReference>
<dbReference type="Proteomes" id="UP000033999">
    <property type="component" value="Unassembled WGS sequence"/>
</dbReference>
<reference evidence="5 6" key="1">
    <citation type="journal article" date="2015" name="Nature">
        <title>rRNA introns, odd ribosomes, and small enigmatic genomes across a large radiation of phyla.</title>
        <authorList>
            <person name="Brown C.T."/>
            <person name="Hug L.A."/>
            <person name="Thomas B.C."/>
            <person name="Sharon I."/>
            <person name="Castelle C.J."/>
            <person name="Singh A."/>
            <person name="Wilkins M.J."/>
            <person name="Williams K.H."/>
            <person name="Banfield J.F."/>
        </authorList>
    </citation>
    <scope>NUCLEOTIDE SEQUENCE [LARGE SCALE GENOMIC DNA]</scope>
</reference>
<dbReference type="GO" id="GO:0008986">
    <property type="term" value="F:pyruvate, water dikinase activity"/>
    <property type="evidence" value="ECO:0007669"/>
    <property type="project" value="InterPro"/>
</dbReference>
<dbReference type="InterPro" id="IPR006319">
    <property type="entry name" value="PEP_synth"/>
</dbReference>
<dbReference type="Gene3D" id="3.50.30.10">
    <property type="entry name" value="Phosphohistidine domain"/>
    <property type="match status" value="1"/>
</dbReference>
<evidence type="ECO:0000256" key="2">
    <source>
        <dbReference type="ARBA" id="ARBA00022741"/>
    </source>
</evidence>
<sequence length="582" mass="66524">MQLTELFNRSLVFEVYRCMLDNDGERLYSAKIARILKRDPGNVHRIIDKLVSARLILKKSEGLGFSYVPNTAHEWYKPLHSLCSSEARSARLPHEQYICVNEEGHVNLLTMEINYQGFADAYREPTNKIPHFAFSVVEYNNDYFRYFVPKIRWQENSAHLIKRFERNPSCMRTIGHVTETYARSIWKVKQQMESPTFDYSNKSAVEKIFDRIVEAGVRLCVYGMPIVIMETGTGNLSARVQLVIERYARLHKNVNLIEATNVLLQHPALTYSQKYRLALLDAAVRIKSTPSSRSKFIRQIIQDFGWINFGYKGPELSEEDVMREIKEIAQHPLNQLLSMRKEIKIYPTRVRSAQHALFARLKMNAHDQALCKAAALGNYLKLYRKDLLFVINSLIYCILEPRKGSFTHEELGYLALSEARALIHSGRVNISRKELRERKRYSLHFSETQKIVTGKNARMFVKKHFEKNEVDTDLRVLEGQTASLGDGRLVEGIVKIVINVSDISKVQPGDIMVSTATVPPMLPAMKCAAAIVTDVGGITSHAAIVARELNKPCVIGTKHATKVFKDGDKILVDVRHGYVRKV</sequence>
<accession>A0A0G1MF80</accession>
<proteinExistence type="inferred from homology"/>
<dbReference type="InterPro" id="IPR018274">
    <property type="entry name" value="PEP_util_AS"/>
</dbReference>
<protein>
    <submittedName>
        <fullName evidence="5">Phosphoenolpyruvate synthase/pyruvate phosphate dikinase</fullName>
    </submittedName>
</protein>
<comment type="similarity">
    <text evidence="1">Belongs to the PEP-utilizing enzyme family.</text>
</comment>
<keyword evidence="3" id="KW-0067">ATP-binding</keyword>
<feature type="domain" description="PEP-utilising enzyme mobile" evidence="4">
    <location>
        <begin position="507"/>
        <end position="577"/>
    </location>
</feature>
<dbReference type="AlphaFoldDB" id="A0A0G1MF80"/>
<keyword evidence="2" id="KW-0547">Nucleotide-binding</keyword>
<gene>
    <name evidence="5" type="ORF">UX10_C0019G0008</name>
</gene>
<evidence type="ECO:0000313" key="5">
    <source>
        <dbReference type="EMBL" id="KKU06904.1"/>
    </source>
</evidence>
<comment type="caution">
    <text evidence="5">The sequence shown here is derived from an EMBL/GenBank/DDBJ whole genome shotgun (WGS) entry which is preliminary data.</text>
</comment>
<dbReference type="InterPro" id="IPR036637">
    <property type="entry name" value="Phosphohistidine_dom_sf"/>
</dbReference>
<keyword evidence="5" id="KW-0418">Kinase</keyword>